<dbReference type="Proteomes" id="UP000242715">
    <property type="component" value="Unassembled WGS sequence"/>
</dbReference>
<evidence type="ECO:0000313" key="1">
    <source>
        <dbReference type="EMBL" id="GAU42688.1"/>
    </source>
</evidence>
<evidence type="ECO:0000313" key="2">
    <source>
        <dbReference type="Proteomes" id="UP000242715"/>
    </source>
</evidence>
<proteinExistence type="predicted"/>
<dbReference type="AlphaFoldDB" id="A0A2Z6NDD1"/>
<dbReference type="EMBL" id="DF973932">
    <property type="protein sequence ID" value="GAU42688.1"/>
    <property type="molecule type" value="Genomic_DNA"/>
</dbReference>
<keyword evidence="2" id="KW-1185">Reference proteome</keyword>
<protein>
    <submittedName>
        <fullName evidence="1">Uncharacterized protein</fullName>
    </submittedName>
</protein>
<dbReference type="OrthoDB" id="1726536at2759"/>
<organism evidence="1 2">
    <name type="scientific">Trifolium subterraneum</name>
    <name type="common">Subterranean clover</name>
    <dbReference type="NCBI Taxonomy" id="3900"/>
    <lineage>
        <taxon>Eukaryota</taxon>
        <taxon>Viridiplantae</taxon>
        <taxon>Streptophyta</taxon>
        <taxon>Embryophyta</taxon>
        <taxon>Tracheophyta</taxon>
        <taxon>Spermatophyta</taxon>
        <taxon>Magnoliopsida</taxon>
        <taxon>eudicotyledons</taxon>
        <taxon>Gunneridae</taxon>
        <taxon>Pentapetalae</taxon>
        <taxon>rosids</taxon>
        <taxon>fabids</taxon>
        <taxon>Fabales</taxon>
        <taxon>Fabaceae</taxon>
        <taxon>Papilionoideae</taxon>
        <taxon>50 kb inversion clade</taxon>
        <taxon>NPAAA clade</taxon>
        <taxon>Hologalegina</taxon>
        <taxon>IRL clade</taxon>
        <taxon>Trifolieae</taxon>
        <taxon>Trifolium</taxon>
    </lineage>
</organism>
<accession>A0A2Z6NDD1</accession>
<gene>
    <name evidence="1" type="ORF">TSUD_131160</name>
</gene>
<sequence>MELSSIKDAFDRVTKKQKLSSSKTQEMFDQIRQEIEGVLDKMQSADNTDQVLDYKTVLNELKTSLLGQLESTQKELNVALSKYLIGITWLRNLKDSSAIFWDNHTTVR</sequence>
<name>A0A2Z6NDD1_TRISU</name>
<reference evidence="2" key="1">
    <citation type="journal article" date="2017" name="Front. Plant Sci.">
        <title>Climate Clever Clovers: New Paradigm to Reduce the Environmental Footprint of Ruminants by Breeding Low Methanogenic Forages Utilizing Haplotype Variation.</title>
        <authorList>
            <person name="Kaur P."/>
            <person name="Appels R."/>
            <person name="Bayer P.E."/>
            <person name="Keeble-Gagnere G."/>
            <person name="Wang J."/>
            <person name="Hirakawa H."/>
            <person name="Shirasawa K."/>
            <person name="Vercoe P."/>
            <person name="Stefanova K."/>
            <person name="Durmic Z."/>
            <person name="Nichols P."/>
            <person name="Revell C."/>
            <person name="Isobe S.N."/>
            <person name="Edwards D."/>
            <person name="Erskine W."/>
        </authorList>
    </citation>
    <scope>NUCLEOTIDE SEQUENCE [LARGE SCALE GENOMIC DNA]</scope>
    <source>
        <strain evidence="2">cv. Daliak</strain>
    </source>
</reference>